<dbReference type="CDD" id="cd02440">
    <property type="entry name" value="AdoMet_MTases"/>
    <property type="match status" value="1"/>
</dbReference>
<dbReference type="InterPro" id="IPR042104">
    <property type="entry name" value="PKS_dehydratase_sf"/>
</dbReference>
<dbReference type="InterPro" id="IPR036291">
    <property type="entry name" value="NAD(P)-bd_dom_sf"/>
</dbReference>
<dbReference type="InterPro" id="IPR014031">
    <property type="entry name" value="Ketoacyl_synth_C"/>
</dbReference>
<accession>A0A9W9HST9</accession>
<keyword evidence="12" id="KW-0378">Hydrolase</keyword>
<keyword evidence="2" id="KW-0597">Phosphoprotein</keyword>
<feature type="active site" description="Proton donor; for dehydratase activity" evidence="8">
    <location>
        <position position="1254"/>
    </location>
</feature>
<dbReference type="InterPro" id="IPR016039">
    <property type="entry name" value="Thiolase-like"/>
</dbReference>
<dbReference type="Gene3D" id="3.40.366.10">
    <property type="entry name" value="Malonyl-Coenzyme A Acyl Carrier Protein, domain 2"/>
    <property type="match status" value="1"/>
</dbReference>
<dbReference type="PANTHER" id="PTHR43775:SF29">
    <property type="entry name" value="ASPERFURANONE POLYKETIDE SYNTHASE AFOG-RELATED"/>
    <property type="match status" value="1"/>
</dbReference>
<dbReference type="Gene3D" id="3.40.47.10">
    <property type="match status" value="1"/>
</dbReference>
<dbReference type="Gene3D" id="3.40.50.720">
    <property type="entry name" value="NAD(P)-binding Rossmann-like Domain"/>
    <property type="match status" value="2"/>
</dbReference>
<dbReference type="InterPro" id="IPR032821">
    <property type="entry name" value="PKS_assoc"/>
</dbReference>
<dbReference type="GO" id="GO:0044550">
    <property type="term" value="P:secondary metabolite biosynthetic process"/>
    <property type="evidence" value="ECO:0007669"/>
    <property type="project" value="TreeGrafter"/>
</dbReference>
<dbReference type="EMBL" id="JAPQKO010000006">
    <property type="protein sequence ID" value="KAJ5155286.1"/>
    <property type="molecule type" value="Genomic_DNA"/>
</dbReference>
<dbReference type="Pfam" id="PF00109">
    <property type="entry name" value="ketoacyl-synt"/>
    <property type="match status" value="1"/>
</dbReference>
<dbReference type="PROSITE" id="PS52019">
    <property type="entry name" value="PKS_MFAS_DH"/>
    <property type="match status" value="1"/>
</dbReference>
<keyword evidence="13" id="KW-1185">Reference proteome</keyword>
<dbReference type="Pfam" id="PF00550">
    <property type="entry name" value="PP-binding"/>
    <property type="match status" value="1"/>
</dbReference>
<dbReference type="Gene3D" id="3.40.50.150">
    <property type="entry name" value="Vaccinia Virus protein VP39"/>
    <property type="match status" value="1"/>
</dbReference>
<evidence type="ECO:0000256" key="8">
    <source>
        <dbReference type="PROSITE-ProRule" id="PRU01363"/>
    </source>
</evidence>
<dbReference type="Pfam" id="PF08659">
    <property type="entry name" value="KR"/>
    <property type="match status" value="1"/>
</dbReference>
<dbReference type="Gene3D" id="3.90.180.10">
    <property type="entry name" value="Medium-chain alcohol dehydrogenases, catalytic domain"/>
    <property type="match status" value="1"/>
</dbReference>
<dbReference type="PROSITE" id="PS52004">
    <property type="entry name" value="KS3_2"/>
    <property type="match status" value="1"/>
</dbReference>
<dbReference type="OrthoDB" id="329835at2759"/>
<dbReference type="InterPro" id="IPR016036">
    <property type="entry name" value="Malonyl_transacylase_ACP-bd"/>
</dbReference>
<dbReference type="GO" id="GO:0016491">
    <property type="term" value="F:oxidoreductase activity"/>
    <property type="evidence" value="ECO:0007669"/>
    <property type="project" value="UniProtKB-KW"/>
</dbReference>
<evidence type="ECO:0000256" key="2">
    <source>
        <dbReference type="ARBA" id="ARBA00022553"/>
    </source>
</evidence>
<dbReference type="InterPro" id="IPR009081">
    <property type="entry name" value="PP-bd_ACP"/>
</dbReference>
<dbReference type="InterPro" id="IPR014043">
    <property type="entry name" value="Acyl_transferase_dom"/>
</dbReference>
<dbReference type="InterPro" id="IPR013149">
    <property type="entry name" value="ADH-like_C"/>
</dbReference>
<dbReference type="SMART" id="SM00829">
    <property type="entry name" value="PKS_ER"/>
    <property type="match status" value="1"/>
</dbReference>
<dbReference type="Pfam" id="PF08242">
    <property type="entry name" value="Methyltransf_12"/>
    <property type="match status" value="1"/>
</dbReference>
<feature type="region of interest" description="N-terminal hotdog fold" evidence="8">
    <location>
        <begin position="1024"/>
        <end position="1157"/>
    </location>
</feature>
<keyword evidence="6" id="KW-0511">Multifunctional enzyme</keyword>
<dbReference type="InterPro" id="IPR014030">
    <property type="entry name" value="Ketoacyl_synth_N"/>
</dbReference>
<evidence type="ECO:0000259" key="11">
    <source>
        <dbReference type="PROSITE" id="PS52019"/>
    </source>
</evidence>
<evidence type="ECO:0000313" key="13">
    <source>
        <dbReference type="Proteomes" id="UP001146351"/>
    </source>
</evidence>
<evidence type="ECO:0000256" key="3">
    <source>
        <dbReference type="ARBA" id="ARBA00022679"/>
    </source>
</evidence>
<dbReference type="InterPro" id="IPR049551">
    <property type="entry name" value="PKS_DH_C"/>
</dbReference>
<evidence type="ECO:0000313" key="12">
    <source>
        <dbReference type="EMBL" id="KAJ5155286.1"/>
    </source>
</evidence>
<dbReference type="SUPFAM" id="SSF53901">
    <property type="entry name" value="Thiolase-like"/>
    <property type="match status" value="1"/>
</dbReference>
<keyword evidence="3 12" id="KW-0808">Transferase</keyword>
<dbReference type="GO" id="GO:1901336">
    <property type="term" value="P:lactone biosynthetic process"/>
    <property type="evidence" value="ECO:0007669"/>
    <property type="project" value="UniProtKB-ARBA"/>
</dbReference>
<feature type="domain" description="Ketosynthase family 3 (KS3)" evidence="10">
    <location>
        <begin position="16"/>
        <end position="439"/>
    </location>
</feature>
<dbReference type="SMART" id="SM00826">
    <property type="entry name" value="PKS_DH"/>
    <property type="match status" value="1"/>
</dbReference>
<dbReference type="InterPro" id="IPR011032">
    <property type="entry name" value="GroES-like_sf"/>
</dbReference>
<dbReference type="PROSITE" id="PS00606">
    <property type="entry name" value="KS3_1"/>
    <property type="match status" value="1"/>
</dbReference>
<dbReference type="SMART" id="SM00827">
    <property type="entry name" value="PKS_AT"/>
    <property type="match status" value="1"/>
</dbReference>
<dbReference type="SUPFAM" id="SSF53335">
    <property type="entry name" value="S-adenosyl-L-methionine-dependent methyltransferases"/>
    <property type="match status" value="1"/>
</dbReference>
<dbReference type="InterPro" id="IPR049552">
    <property type="entry name" value="PKS_DH_N"/>
</dbReference>
<dbReference type="InterPro" id="IPR049900">
    <property type="entry name" value="PKS_mFAS_DH"/>
</dbReference>
<dbReference type="InterPro" id="IPR013968">
    <property type="entry name" value="PKS_KR"/>
</dbReference>
<keyword evidence="4" id="KW-0521">NADP</keyword>
<dbReference type="Proteomes" id="UP001146351">
    <property type="component" value="Unassembled WGS sequence"/>
</dbReference>
<evidence type="ECO:0000256" key="7">
    <source>
        <dbReference type="ARBA" id="ARBA00023315"/>
    </source>
</evidence>
<keyword evidence="5" id="KW-0560">Oxidoreductase</keyword>
<evidence type="ECO:0000259" key="10">
    <source>
        <dbReference type="PROSITE" id="PS52004"/>
    </source>
</evidence>
<dbReference type="GO" id="GO:0006633">
    <property type="term" value="P:fatty acid biosynthetic process"/>
    <property type="evidence" value="ECO:0007669"/>
    <property type="project" value="InterPro"/>
</dbReference>
<dbReference type="InterPro" id="IPR016035">
    <property type="entry name" value="Acyl_Trfase/lysoPLipase"/>
</dbReference>
<dbReference type="InterPro" id="IPR020843">
    <property type="entry name" value="ER"/>
</dbReference>
<comment type="caution">
    <text evidence="12">The sequence shown here is derived from an EMBL/GenBank/DDBJ whole genome shotgun (WGS) entry which is preliminary data.</text>
</comment>
<evidence type="ECO:0000256" key="4">
    <source>
        <dbReference type="ARBA" id="ARBA00022857"/>
    </source>
</evidence>
<dbReference type="InterPro" id="IPR050091">
    <property type="entry name" value="PKS_NRPS_Biosynth_Enz"/>
</dbReference>
<evidence type="ECO:0000256" key="6">
    <source>
        <dbReference type="ARBA" id="ARBA00023268"/>
    </source>
</evidence>
<dbReference type="SUPFAM" id="SSF51735">
    <property type="entry name" value="NAD(P)-binding Rossmann-fold domains"/>
    <property type="match status" value="2"/>
</dbReference>
<dbReference type="GO" id="GO:0016787">
    <property type="term" value="F:hydrolase activity"/>
    <property type="evidence" value="ECO:0007669"/>
    <property type="project" value="UniProtKB-KW"/>
</dbReference>
<dbReference type="SUPFAM" id="SSF47336">
    <property type="entry name" value="ACP-like"/>
    <property type="match status" value="1"/>
</dbReference>
<dbReference type="GO" id="GO:0004315">
    <property type="term" value="F:3-oxoacyl-[acyl-carrier-protein] synthase activity"/>
    <property type="evidence" value="ECO:0007669"/>
    <property type="project" value="InterPro"/>
</dbReference>
<dbReference type="InterPro" id="IPR013217">
    <property type="entry name" value="Methyltransf_12"/>
</dbReference>
<dbReference type="InterPro" id="IPR001227">
    <property type="entry name" value="Ac_transferase_dom_sf"/>
</dbReference>
<reference evidence="12" key="2">
    <citation type="journal article" date="2023" name="IMA Fungus">
        <title>Comparative genomic study of the Penicillium genus elucidates a diverse pangenome and 15 lateral gene transfer events.</title>
        <authorList>
            <person name="Petersen C."/>
            <person name="Sorensen T."/>
            <person name="Nielsen M.R."/>
            <person name="Sondergaard T.E."/>
            <person name="Sorensen J.L."/>
            <person name="Fitzpatrick D.A."/>
            <person name="Frisvad J.C."/>
            <person name="Nielsen K.L."/>
        </authorList>
    </citation>
    <scope>NUCLEOTIDE SEQUENCE</scope>
    <source>
        <strain evidence="12">IBT 21917</strain>
    </source>
</reference>
<sequence length="2630" mass="290611">MRPIHGNDGSMSSDIVEPIAIIGLATRFPQQATTTEKLWETLLQARSTWSPIPEERFNAAAFYHPDPEHGGTFHVQGGHFLAEDPAFFDSAFFNIARNELLTLDPQQRLVLESSYHALENAGIPMGDTIASRTSVFVSGFNHDYLGILNSDPETTAKYKPTGVTNAILSNRVSWFFDFKGPSMTIDTACSSSLVALHLAVQSLRCRESDMALVSGVSILENPVETIGMSHHGLLGAQGRSFSFESRAEGYARGEGVGTVILKPLSMAVRDGDTIRAVIRETGVNQDGRTPGITVPSADAQERLIREVYWRAGLSIEQTRFVEAHGTGTSTGDPVEAGALARAFKCGRNTPLYVGTIKSTIGHLEGGSGVASIIKAILILESGIIPPNHDIQQTNPKIPTRDWNIEFPKCKTPWPSDGLRRVSVNSFGIGGTNAHCVLDDAFHYLHDHHISGIHNTTPVVPIADQMKALDSGKFSTEKALTLNTFHPPEESDNSACEVTFIDTPTSDDLSASPTFGSFDVYGVFPRAPRLYMLTALDEGGVKRNASAYADFLTQSSHPGLCDNLLDDLSFTLSTKRSIFPWKSFVMASTTKELAWNLMENNYTKPVRTTSPPEIAFVFTGQGAQYQAMGRALMTYPVFQKSMEEASDFIRRLGSPWDLIGMFSHYKKMKFFQGCTYLLADEYLAETKRTRVNLPEIAHPLCTALQVAIVDLLASWDIFPGRVIGHSSGEIAAAYCTGKLSREGAWKAAYYRGYVSSKQTSSNGAMMAVGLDKVQIEGYMGTVRESSHGELIIACYNSPSNNTVSGDEDLVNRLKKTLDSDSVFTRKLDVKNAYHSSHMHPIADDYRRLMGNLFLGRRLATPHGVQMFSTVTGEEIHTEHLPAQYWVDNMVSPVRFTGGLSAMQSSVKATTPDCLSYIVEIGPHSTLQSAIKQSLGISNGQPEAKYLPILKRNDPTLNVLLSTVGFLAVGGCQLDLHKINLASRAPPQRPPRLLVNLPLYSFKHTEKVLYESRLNKNLRGRKFPRHDLFGAPVVDWNSNIPRWRHFIRLNENPWLRDHMVTGNYVYPGVGYLVMAIEASRQLSREGAATGFQLRNVSLKRALVIPDTKEGIEISLALTAVDEASEARLWRRFQISSHNDTTNEWIEHCVGFIATEFKPESRSFALDRESVAQAELWKTQVQDVANVCKSPIDFSRVYDNLQNGGLGFGPLFRNLDSVRMSGSKLGLITGIITVPDIAESMPKQYMHSHLIHPATMDSMIHMMIAAVLDITGSDSLDKIRLPTFIHDMWISAELNSAPSQRFSGHASVSVAASEKLEGQILISDPSTQSCCIRMDGIELTPLESGPVEFSDRRLCTKIAWKPDVHFLDTTTARQLSSTSDRNHEDGIYWVKRLQLATMLYVTDALADLNDLDSPKLDLHQQRFYDWMRYQQERLCGNAITHLSCEEFHAVNQNAPLKHSILQEIATHSAEGAITVRMGSNIVSMMQKKISPLDLMFGQDGVMEEVYKEGLHLYNLPDHLHNHLSLLQYQHAQLNILEIGGGTGSFTAEVLKVLAPQHDTANWSIANYTFTDVSSGFFEKAQQRFMPWRNIMNFQSLDIARDPRDQGFKTGTYDLIFAGNVIHATANLRTTLQNLRFLLRQGGQLIMQEGIRQDFLWYPLVFGQLPGWWLGHEPIRKWCPYIPASEWHGILSDSGFSGVDIEYPSSNDEDLTWQSIMVSTAIADSKPVLEIVILCSSIQERRSVFIRDHLQKKGAYISLVLPHEVAEINWQERVCISTIDLEDPILAGMDKVTFSNIQRLLMECQHVLWLLPTVDNDPFSNMSLGLLRTVRWERDADASNIVTLETPNLQNVDEETLAATIHKIVWYQFVDNVDVDRHAEYSLKENVVHIGRLCEWDEPNNYLSLQSSNFQCEPQRLGDLSHPIELISSLGDPRWATDLQHTNPLGENEIEISVRAVGLDTDPHAVIVVAEGAGTILNVGSAVKSLHVGDNVVFVSQNDRKSCLRTMVRVSEEVAVKLPENISFESAAALPLIYAAAIYGLEDVACLAEKDTVLVHAGTSACGQAAIQCAKMAHAEIYATVSTANDVEFLATEYGIPESHIFSSEDLSFVKGVMRCTKGKGVNVIFNTLTGEMLQESLTCIAPFGCFLDLSRKGRFTTPIDFAALGRNVTITNIDIAAMSQRRPRLLRRLISEALKLHVEGRVGPPHPLDILDFSQTRDASEYIRSKDGASKIVFSYDPSTTVPVIPDPRSSYQFEEAASYVLAGGLGGLGRSLARWMASRGARSLIFLSRSGRVTEAVKEMIRDLKTFDCNAHIFKCDVSDASNLQAVIAECSISMPPIKGCIQGSMVLQQDGTFAGMSYDDWQVAVEPKVQGSWNLHEALPTNLDFFVMLSSVAGIFGNRGQANYAAGNTFQDGLAAFRAAKGMNASSINLGSVSKVGWVADNRSSMRTHTATLFELLRENEVHTAVEYMIDPRNKKKLTDGASSQLVLGLPTAEICRQNGIPPPTYLNYSLFTHLRTAAVPTSTEKSEAEAISTADLLTAASNLDEAVKIVSAGISKKLSSLLAIPVSDINPRQFSFGGIDSLVAMEFLSWIVKDLKAEVSLLDIMSAQNVQALSEKVSQRSKLSVRASSK</sequence>
<dbReference type="InterPro" id="IPR020807">
    <property type="entry name" value="PKS_DH"/>
</dbReference>
<organism evidence="12 13">
    <name type="scientific">Penicillium capsulatum</name>
    <dbReference type="NCBI Taxonomy" id="69766"/>
    <lineage>
        <taxon>Eukaryota</taxon>
        <taxon>Fungi</taxon>
        <taxon>Dikarya</taxon>
        <taxon>Ascomycota</taxon>
        <taxon>Pezizomycotina</taxon>
        <taxon>Eurotiomycetes</taxon>
        <taxon>Eurotiomycetidae</taxon>
        <taxon>Eurotiales</taxon>
        <taxon>Aspergillaceae</taxon>
        <taxon>Penicillium</taxon>
    </lineage>
</organism>
<dbReference type="GO" id="GO:0004312">
    <property type="term" value="F:fatty acid synthase activity"/>
    <property type="evidence" value="ECO:0007669"/>
    <property type="project" value="TreeGrafter"/>
</dbReference>
<dbReference type="PANTHER" id="PTHR43775">
    <property type="entry name" value="FATTY ACID SYNTHASE"/>
    <property type="match status" value="1"/>
</dbReference>
<gene>
    <name evidence="12" type="ORF">N7492_008089</name>
</gene>
<dbReference type="SUPFAM" id="SSF52151">
    <property type="entry name" value="FabD/lysophospholipase-like"/>
    <property type="match status" value="1"/>
</dbReference>
<dbReference type="SMART" id="SM00822">
    <property type="entry name" value="PKS_KR"/>
    <property type="match status" value="1"/>
</dbReference>
<dbReference type="SUPFAM" id="SSF55048">
    <property type="entry name" value="Probable ACP-binding domain of malonyl-CoA ACP transacylase"/>
    <property type="match status" value="1"/>
</dbReference>
<proteinExistence type="predicted"/>
<dbReference type="InterPro" id="IPR029063">
    <property type="entry name" value="SAM-dependent_MTases_sf"/>
</dbReference>
<dbReference type="SMART" id="SM00825">
    <property type="entry name" value="PKS_KS"/>
    <property type="match status" value="1"/>
</dbReference>
<keyword evidence="7" id="KW-0012">Acyltransferase</keyword>
<dbReference type="Pfam" id="PF00107">
    <property type="entry name" value="ADH_zinc_N"/>
    <property type="match status" value="1"/>
</dbReference>
<dbReference type="Pfam" id="PF14765">
    <property type="entry name" value="PS-DH"/>
    <property type="match status" value="1"/>
</dbReference>
<name>A0A9W9HST9_9EURO</name>
<dbReference type="Pfam" id="PF00698">
    <property type="entry name" value="Acyl_transf_1"/>
    <property type="match status" value="1"/>
</dbReference>
<feature type="active site" description="Proton acceptor; for dehydratase activity" evidence="8">
    <location>
        <position position="1056"/>
    </location>
</feature>
<dbReference type="CDD" id="cd00833">
    <property type="entry name" value="PKS"/>
    <property type="match status" value="1"/>
</dbReference>
<dbReference type="InterPro" id="IPR036736">
    <property type="entry name" value="ACP-like_sf"/>
</dbReference>
<dbReference type="InterPro" id="IPR020841">
    <property type="entry name" value="PKS_Beta-ketoAc_synthase_dom"/>
</dbReference>
<dbReference type="Pfam" id="PF02801">
    <property type="entry name" value="Ketoacyl-synt_C"/>
    <property type="match status" value="1"/>
</dbReference>
<dbReference type="InterPro" id="IPR018201">
    <property type="entry name" value="Ketoacyl_synth_AS"/>
</dbReference>
<evidence type="ECO:0000256" key="5">
    <source>
        <dbReference type="ARBA" id="ARBA00023002"/>
    </source>
</evidence>
<evidence type="ECO:0000256" key="1">
    <source>
        <dbReference type="ARBA" id="ARBA00022450"/>
    </source>
</evidence>
<dbReference type="SUPFAM" id="SSF50129">
    <property type="entry name" value="GroES-like"/>
    <property type="match status" value="1"/>
</dbReference>
<dbReference type="Pfam" id="PF21089">
    <property type="entry name" value="PKS_DH_N"/>
    <property type="match status" value="1"/>
</dbReference>
<protein>
    <submittedName>
        <fullName evidence="12">Acyl transferase/acyl hydrolase/lysophospholipase</fullName>
    </submittedName>
</protein>
<evidence type="ECO:0000259" key="9">
    <source>
        <dbReference type="PROSITE" id="PS50075"/>
    </source>
</evidence>
<dbReference type="PROSITE" id="PS50075">
    <property type="entry name" value="CARRIER"/>
    <property type="match status" value="1"/>
</dbReference>
<feature type="region of interest" description="C-terminal hotdog fold" evidence="8">
    <location>
        <begin position="1186"/>
        <end position="1345"/>
    </location>
</feature>
<keyword evidence="1" id="KW-0596">Phosphopantetheine</keyword>
<dbReference type="InterPro" id="IPR057326">
    <property type="entry name" value="KR_dom"/>
</dbReference>
<dbReference type="Gene3D" id="3.10.129.110">
    <property type="entry name" value="Polyketide synthase dehydratase"/>
    <property type="match status" value="1"/>
</dbReference>
<dbReference type="Pfam" id="PF16197">
    <property type="entry name" value="KAsynt_C_assoc"/>
    <property type="match status" value="1"/>
</dbReference>
<feature type="domain" description="Carrier" evidence="9">
    <location>
        <begin position="2545"/>
        <end position="2621"/>
    </location>
</feature>
<feature type="domain" description="PKS/mFAS DH" evidence="11">
    <location>
        <begin position="1024"/>
        <end position="1345"/>
    </location>
</feature>
<reference evidence="12" key="1">
    <citation type="submission" date="2022-11" db="EMBL/GenBank/DDBJ databases">
        <authorList>
            <person name="Petersen C."/>
        </authorList>
    </citation>
    <scope>NUCLEOTIDE SEQUENCE</scope>
    <source>
        <strain evidence="12">IBT 21917</strain>
    </source>
</reference>
<dbReference type="CDD" id="cd05195">
    <property type="entry name" value="enoyl_red"/>
    <property type="match status" value="1"/>
</dbReference>
<dbReference type="Gene3D" id="3.30.70.3290">
    <property type="match status" value="1"/>
</dbReference>